<evidence type="ECO:0000313" key="2">
    <source>
        <dbReference type="Proteomes" id="UP001479436"/>
    </source>
</evidence>
<reference evidence="1 2" key="1">
    <citation type="submission" date="2023-04" db="EMBL/GenBank/DDBJ databases">
        <title>Genome of Basidiobolus ranarum AG-B5.</title>
        <authorList>
            <person name="Stajich J.E."/>
            <person name="Carter-House D."/>
            <person name="Gryganskyi A."/>
        </authorList>
    </citation>
    <scope>NUCLEOTIDE SEQUENCE [LARGE SCALE GENOMIC DNA]</scope>
    <source>
        <strain evidence="1 2">AG-B5</strain>
    </source>
</reference>
<dbReference type="EMBL" id="JASJQH010000195">
    <property type="protein sequence ID" value="KAK9766048.1"/>
    <property type="molecule type" value="Genomic_DNA"/>
</dbReference>
<dbReference type="Proteomes" id="UP001479436">
    <property type="component" value="Unassembled WGS sequence"/>
</dbReference>
<accession>A0ABR2WX03</accession>
<evidence type="ECO:0000313" key="1">
    <source>
        <dbReference type="EMBL" id="KAK9766048.1"/>
    </source>
</evidence>
<organism evidence="1 2">
    <name type="scientific">Basidiobolus ranarum</name>
    <dbReference type="NCBI Taxonomy" id="34480"/>
    <lineage>
        <taxon>Eukaryota</taxon>
        <taxon>Fungi</taxon>
        <taxon>Fungi incertae sedis</taxon>
        <taxon>Zoopagomycota</taxon>
        <taxon>Entomophthoromycotina</taxon>
        <taxon>Basidiobolomycetes</taxon>
        <taxon>Basidiobolales</taxon>
        <taxon>Basidiobolaceae</taxon>
        <taxon>Basidiobolus</taxon>
    </lineage>
</organism>
<comment type="caution">
    <text evidence="1">The sequence shown here is derived from an EMBL/GenBank/DDBJ whole genome shotgun (WGS) entry which is preliminary data.</text>
</comment>
<name>A0ABR2WX03_9FUNG</name>
<protein>
    <submittedName>
        <fullName evidence="1">Uncharacterized protein</fullName>
    </submittedName>
</protein>
<gene>
    <name evidence="1" type="ORF">K7432_005146</name>
</gene>
<sequence length="118" mass="13488">MLNHTSSSLEKSYKGSNTLRHKMQVLSNNFLQDVETFYDMLASRREIPEPPGITRSLSISSVASSVQSYSSITSTSQAKQFLHDATMFIRRARQAKQKSNVDSRLRFYLHIHQTNPSH</sequence>
<keyword evidence="2" id="KW-1185">Reference proteome</keyword>
<proteinExistence type="predicted"/>